<dbReference type="AlphaFoldDB" id="A0A7G9Z5Y1"/>
<dbReference type="Pfam" id="PF01370">
    <property type="entry name" value="Epimerase"/>
    <property type="match status" value="1"/>
</dbReference>
<dbReference type="EMBL" id="MT631625">
    <property type="protein sequence ID" value="QNO55665.1"/>
    <property type="molecule type" value="Genomic_DNA"/>
</dbReference>
<feature type="domain" description="NAD-dependent epimerase/dehydratase" evidence="2">
    <location>
        <begin position="3"/>
        <end position="239"/>
    </location>
</feature>
<dbReference type="EC" id="5.1.3.20" evidence="3"/>
<gene>
    <name evidence="3" type="primary">hldD</name>
    <name evidence="3" type="ORF">EEOEGNLI_00002</name>
</gene>
<keyword evidence="3" id="KW-0413">Isomerase</keyword>
<dbReference type="Gene3D" id="3.40.50.720">
    <property type="entry name" value="NAD(P)-binding Rossmann-like Domain"/>
    <property type="match status" value="1"/>
</dbReference>
<protein>
    <submittedName>
        <fullName evidence="3">ADP-L-glycero-D-manno-heptose-6-epimerase</fullName>
        <ecNumber evidence="3">5.1.3.20</ecNumber>
    </submittedName>
</protein>
<comment type="similarity">
    <text evidence="1">Belongs to the NAD(P)-dependent epimerase/dehydratase family.</text>
</comment>
<dbReference type="InterPro" id="IPR036291">
    <property type="entry name" value="NAD(P)-bd_dom_sf"/>
</dbReference>
<dbReference type="SUPFAM" id="SSF51735">
    <property type="entry name" value="NAD(P)-binding Rossmann-fold domains"/>
    <property type="match status" value="1"/>
</dbReference>
<evidence type="ECO:0000313" key="3">
    <source>
        <dbReference type="EMBL" id="QNO55665.1"/>
    </source>
</evidence>
<evidence type="ECO:0000256" key="1">
    <source>
        <dbReference type="ARBA" id="ARBA00007637"/>
    </source>
</evidence>
<dbReference type="PANTHER" id="PTHR43000">
    <property type="entry name" value="DTDP-D-GLUCOSE 4,6-DEHYDRATASE-RELATED"/>
    <property type="match status" value="1"/>
</dbReference>
<accession>A0A7G9Z5Y1</accession>
<name>A0A7G9Z5Y1_9EURY</name>
<reference evidence="3" key="1">
    <citation type="submission" date="2020-06" db="EMBL/GenBank/DDBJ databases">
        <title>Unique genomic features of the anaerobic methanotrophic archaea.</title>
        <authorList>
            <person name="Chadwick G.L."/>
            <person name="Skennerton C.T."/>
            <person name="Laso-Perez R."/>
            <person name="Leu A.O."/>
            <person name="Speth D.R."/>
            <person name="Yu H."/>
            <person name="Morgan-Lang C."/>
            <person name="Hatzenpichler R."/>
            <person name="Goudeau D."/>
            <person name="Malmstrom R."/>
            <person name="Brazelton W.J."/>
            <person name="Woyke T."/>
            <person name="Hallam S.J."/>
            <person name="Tyson G.W."/>
            <person name="Wegener G."/>
            <person name="Boetius A."/>
            <person name="Orphan V."/>
        </authorList>
    </citation>
    <scope>NUCLEOTIDE SEQUENCE</scope>
</reference>
<dbReference type="InterPro" id="IPR001509">
    <property type="entry name" value="Epimerase_deHydtase"/>
</dbReference>
<dbReference type="Gene3D" id="3.90.25.10">
    <property type="entry name" value="UDP-galactose 4-epimerase, domain 1"/>
    <property type="match status" value="1"/>
</dbReference>
<dbReference type="CDD" id="cd05234">
    <property type="entry name" value="UDP_G4E_2_SDR_e"/>
    <property type="match status" value="1"/>
</dbReference>
<dbReference type="GO" id="GO:0008712">
    <property type="term" value="F:ADP-glyceromanno-heptose 6-epimerase activity"/>
    <property type="evidence" value="ECO:0007669"/>
    <property type="project" value="UniProtKB-EC"/>
</dbReference>
<organism evidence="3">
    <name type="scientific">Candidatus Methanophaga sp. ANME-1 ERB7</name>
    <dbReference type="NCBI Taxonomy" id="2759913"/>
    <lineage>
        <taxon>Archaea</taxon>
        <taxon>Methanobacteriati</taxon>
        <taxon>Methanobacteriota</taxon>
        <taxon>Stenosarchaea group</taxon>
        <taxon>Methanomicrobia</taxon>
        <taxon>Candidatus Methanophagales</taxon>
        <taxon>Candidatus Methanophagaceae</taxon>
        <taxon>Candidatus Methanophaga</taxon>
    </lineage>
</organism>
<evidence type="ECO:0000259" key="2">
    <source>
        <dbReference type="Pfam" id="PF01370"/>
    </source>
</evidence>
<proteinExistence type="inferred from homology"/>
<sequence>MKIIVTGGAGFIGSHLVDRLLDAGHEILVLDNLSSGNEEFINPHIGKENFRFHKLDLLHSDITAFFDGVDAVWHLAANPEVRLGAEDTRVHLEQNVIVTYNVLEAMRQKEVPRILFTSTSTVYGEAHILPTPEDYPTIPISLYGASKLAGEAFIASYCHTFEMQAWLYRFANVIGRRSSHGVIYDFINKIRSNPNELEILGDGKQTKSYIYVDDCIDAMLAGISSKPEANKKVNIFNIGSDDMISVMRIAEIVCEELHTTPNFKFTGGKSGWKGDVPVMSLDASRLNKLGWKQRYNSEGAVRKATKDLLAVLGTITKSK</sequence>